<dbReference type="EMBL" id="UYYA01005093">
    <property type="protein sequence ID" value="VDM64143.1"/>
    <property type="molecule type" value="Genomic_DNA"/>
</dbReference>
<dbReference type="Proteomes" id="UP000267027">
    <property type="component" value="Unassembled WGS sequence"/>
</dbReference>
<sequence length="129" mass="14813">MFDLHSRLVIFSLKTNLNTSVKIYMMKSLTLLFVTLLTLVQLSIEISYDRLVYEALLKNIEQELAERELVREMSRQVRAVAAAASAVPSTATVTKTFNGVEPRERRSSEKKSYPRNCYFSPIQCLFTRS</sequence>
<reference evidence="1 2" key="2">
    <citation type="submission" date="2018-11" db="EMBL/GenBank/DDBJ databases">
        <authorList>
            <consortium name="Pathogen Informatics"/>
        </authorList>
    </citation>
    <scope>NUCLEOTIDE SEQUENCE [LARGE SCALE GENOMIC DNA]</scope>
    <source>
        <strain evidence="1 2">Costa Rica</strain>
    </source>
</reference>
<evidence type="ECO:0000313" key="3">
    <source>
        <dbReference type="WBParaSite" id="ACOC_0001255701-mRNA-1"/>
    </source>
</evidence>
<keyword evidence="2" id="KW-1185">Reference proteome</keyword>
<name>A0A0R3Q0T3_ANGCS</name>
<gene>
    <name evidence="1" type="ORF">ACOC_LOCUS12558</name>
</gene>
<accession>A0A0R3Q0T3</accession>
<organism evidence="3">
    <name type="scientific">Angiostrongylus costaricensis</name>
    <name type="common">Nematode worm</name>
    <dbReference type="NCBI Taxonomy" id="334426"/>
    <lineage>
        <taxon>Eukaryota</taxon>
        <taxon>Metazoa</taxon>
        <taxon>Ecdysozoa</taxon>
        <taxon>Nematoda</taxon>
        <taxon>Chromadorea</taxon>
        <taxon>Rhabditida</taxon>
        <taxon>Rhabditina</taxon>
        <taxon>Rhabditomorpha</taxon>
        <taxon>Strongyloidea</taxon>
        <taxon>Metastrongylidae</taxon>
        <taxon>Angiostrongylus</taxon>
    </lineage>
</organism>
<evidence type="ECO:0000313" key="2">
    <source>
        <dbReference type="Proteomes" id="UP000267027"/>
    </source>
</evidence>
<reference evidence="3" key="1">
    <citation type="submission" date="2017-02" db="UniProtKB">
        <authorList>
            <consortium name="WormBaseParasite"/>
        </authorList>
    </citation>
    <scope>IDENTIFICATION</scope>
</reference>
<dbReference type="OrthoDB" id="5845255at2759"/>
<dbReference type="AlphaFoldDB" id="A0A0R3Q0T3"/>
<dbReference type="WBParaSite" id="ACOC_0001255701-mRNA-1">
    <property type="protein sequence ID" value="ACOC_0001255701-mRNA-1"/>
    <property type="gene ID" value="ACOC_0001255701"/>
</dbReference>
<dbReference type="OMA" id="FNGVEPR"/>
<proteinExistence type="predicted"/>
<protein>
    <submittedName>
        <fullName evidence="1 3">Uncharacterized protein</fullName>
    </submittedName>
</protein>
<evidence type="ECO:0000313" key="1">
    <source>
        <dbReference type="EMBL" id="VDM64143.1"/>
    </source>
</evidence>